<evidence type="ECO:0000313" key="3">
    <source>
        <dbReference type="Proteomes" id="UP001634394"/>
    </source>
</evidence>
<dbReference type="Proteomes" id="UP001634394">
    <property type="component" value="Unassembled WGS sequence"/>
</dbReference>
<reference evidence="2 3" key="1">
    <citation type="submission" date="2024-11" db="EMBL/GenBank/DDBJ databases">
        <title>Chromosome-level genome assembly of the freshwater bivalve Anodonta woodiana.</title>
        <authorList>
            <person name="Chen X."/>
        </authorList>
    </citation>
    <scope>NUCLEOTIDE SEQUENCE [LARGE SCALE GENOMIC DNA]</scope>
    <source>
        <strain evidence="2">MN2024</strain>
        <tissue evidence="2">Gills</tissue>
    </source>
</reference>
<accession>A0ABD3XY28</accession>
<keyword evidence="3" id="KW-1185">Reference proteome</keyword>
<name>A0ABD3XY28_SINWO</name>
<feature type="non-terminal residue" evidence="2">
    <location>
        <position position="1"/>
    </location>
</feature>
<feature type="transmembrane region" description="Helical" evidence="1">
    <location>
        <begin position="12"/>
        <end position="32"/>
    </location>
</feature>
<keyword evidence="1" id="KW-0812">Transmembrane</keyword>
<dbReference type="AlphaFoldDB" id="A0ABD3XY28"/>
<protein>
    <submittedName>
        <fullName evidence="2">Uncharacterized protein</fullName>
    </submittedName>
</protein>
<organism evidence="2 3">
    <name type="scientific">Sinanodonta woodiana</name>
    <name type="common">Chinese pond mussel</name>
    <name type="synonym">Anodonta woodiana</name>
    <dbReference type="NCBI Taxonomy" id="1069815"/>
    <lineage>
        <taxon>Eukaryota</taxon>
        <taxon>Metazoa</taxon>
        <taxon>Spiralia</taxon>
        <taxon>Lophotrochozoa</taxon>
        <taxon>Mollusca</taxon>
        <taxon>Bivalvia</taxon>
        <taxon>Autobranchia</taxon>
        <taxon>Heteroconchia</taxon>
        <taxon>Palaeoheterodonta</taxon>
        <taxon>Unionida</taxon>
        <taxon>Unionoidea</taxon>
        <taxon>Unionidae</taxon>
        <taxon>Unioninae</taxon>
        <taxon>Sinanodonta</taxon>
    </lineage>
</organism>
<sequence>SLAHTFIAHWYLVMPAEFASWILQFWQTLYLIQSVYWKLPALNTWLWILIREICLSPTTLLFTGQVLTILCYNYLQKYLDQLV</sequence>
<feature type="non-terminal residue" evidence="2">
    <location>
        <position position="83"/>
    </location>
</feature>
<dbReference type="EMBL" id="JBJQND010000001">
    <property type="protein sequence ID" value="KAL3891089.1"/>
    <property type="molecule type" value="Genomic_DNA"/>
</dbReference>
<evidence type="ECO:0000256" key="1">
    <source>
        <dbReference type="SAM" id="Phobius"/>
    </source>
</evidence>
<keyword evidence="1" id="KW-1133">Transmembrane helix</keyword>
<proteinExistence type="predicted"/>
<keyword evidence="1" id="KW-0472">Membrane</keyword>
<evidence type="ECO:0000313" key="2">
    <source>
        <dbReference type="EMBL" id="KAL3891089.1"/>
    </source>
</evidence>
<feature type="transmembrane region" description="Helical" evidence="1">
    <location>
        <begin position="53"/>
        <end position="75"/>
    </location>
</feature>
<gene>
    <name evidence="2" type="ORF">ACJMK2_003352</name>
</gene>
<comment type="caution">
    <text evidence="2">The sequence shown here is derived from an EMBL/GenBank/DDBJ whole genome shotgun (WGS) entry which is preliminary data.</text>
</comment>